<sequence>MHPPPVHRIYPEIPILKTISNLVVPTEQVIPRPMLVQTELTPMLLPKAQLQGLPKFTPMTGTQSDVTPVMNQSMGVALPQNVGVRAAPDAISLLITVGPVVPLFAQNKPIAGEQGEMTQSLVRRG</sequence>
<organism evidence="1 2">
    <name type="scientific">Pleurodeles waltl</name>
    <name type="common">Iberian ribbed newt</name>
    <dbReference type="NCBI Taxonomy" id="8319"/>
    <lineage>
        <taxon>Eukaryota</taxon>
        <taxon>Metazoa</taxon>
        <taxon>Chordata</taxon>
        <taxon>Craniata</taxon>
        <taxon>Vertebrata</taxon>
        <taxon>Euteleostomi</taxon>
        <taxon>Amphibia</taxon>
        <taxon>Batrachia</taxon>
        <taxon>Caudata</taxon>
        <taxon>Salamandroidea</taxon>
        <taxon>Salamandridae</taxon>
        <taxon>Pleurodelinae</taxon>
        <taxon>Pleurodeles</taxon>
    </lineage>
</organism>
<dbReference type="EMBL" id="JANPWB010000011">
    <property type="protein sequence ID" value="KAJ1131362.1"/>
    <property type="molecule type" value="Genomic_DNA"/>
</dbReference>
<gene>
    <name evidence="1" type="ORF">NDU88_009699</name>
</gene>
<protein>
    <submittedName>
        <fullName evidence="1">Uncharacterized protein</fullName>
    </submittedName>
</protein>
<keyword evidence="2" id="KW-1185">Reference proteome</keyword>
<accession>A0AAV7PVQ1</accession>
<name>A0AAV7PVQ1_PLEWA</name>
<dbReference type="AlphaFoldDB" id="A0AAV7PVQ1"/>
<evidence type="ECO:0000313" key="2">
    <source>
        <dbReference type="Proteomes" id="UP001066276"/>
    </source>
</evidence>
<evidence type="ECO:0000313" key="1">
    <source>
        <dbReference type="EMBL" id="KAJ1131362.1"/>
    </source>
</evidence>
<proteinExistence type="predicted"/>
<comment type="caution">
    <text evidence="1">The sequence shown here is derived from an EMBL/GenBank/DDBJ whole genome shotgun (WGS) entry which is preliminary data.</text>
</comment>
<reference evidence="1" key="1">
    <citation type="journal article" date="2022" name="bioRxiv">
        <title>Sequencing and chromosome-scale assembly of the giantPleurodeles waltlgenome.</title>
        <authorList>
            <person name="Brown T."/>
            <person name="Elewa A."/>
            <person name="Iarovenko S."/>
            <person name="Subramanian E."/>
            <person name="Araus A.J."/>
            <person name="Petzold A."/>
            <person name="Susuki M."/>
            <person name="Suzuki K.-i.T."/>
            <person name="Hayashi T."/>
            <person name="Toyoda A."/>
            <person name="Oliveira C."/>
            <person name="Osipova E."/>
            <person name="Leigh N.D."/>
            <person name="Simon A."/>
            <person name="Yun M.H."/>
        </authorList>
    </citation>
    <scope>NUCLEOTIDE SEQUENCE</scope>
    <source>
        <strain evidence="1">20211129_DDA</strain>
        <tissue evidence="1">Liver</tissue>
    </source>
</reference>
<dbReference type="Proteomes" id="UP001066276">
    <property type="component" value="Chromosome 7"/>
</dbReference>